<feature type="domain" description="DUF6265" evidence="2">
    <location>
        <begin position="41"/>
        <end position="146"/>
    </location>
</feature>
<name>A0ABS9BVJ2_9BACT</name>
<dbReference type="RefSeq" id="WP_234861455.1">
    <property type="nucleotide sequence ID" value="NZ_JAKEVZ010000007.1"/>
</dbReference>
<evidence type="ECO:0000313" key="4">
    <source>
        <dbReference type="Proteomes" id="UP001201449"/>
    </source>
</evidence>
<sequence>MKTYFLALSLVCLFFQHVSAQEVLNLEKAEDANLGTLESLSWIVGYWKGTGLGGECDELWLPAVDNNMIGTFRFSMDGKVIFTEFMNIVEENGRLYLKLKHFNRDLSGWEEKEKWTEFKFIKAEGQTAYFNGLTFHREGDKMVLRLALTQNGQRTIEEFVYYKTRI</sequence>
<feature type="signal peptide" evidence="1">
    <location>
        <begin position="1"/>
        <end position="20"/>
    </location>
</feature>
<organism evidence="3 4">
    <name type="scientific">Mariniradius sediminis</name>
    <dbReference type="NCBI Taxonomy" id="2909237"/>
    <lineage>
        <taxon>Bacteria</taxon>
        <taxon>Pseudomonadati</taxon>
        <taxon>Bacteroidota</taxon>
        <taxon>Cytophagia</taxon>
        <taxon>Cytophagales</taxon>
        <taxon>Cyclobacteriaceae</taxon>
        <taxon>Mariniradius</taxon>
    </lineage>
</organism>
<dbReference type="Proteomes" id="UP001201449">
    <property type="component" value="Unassembled WGS sequence"/>
</dbReference>
<comment type="caution">
    <text evidence="3">The sequence shown here is derived from an EMBL/GenBank/DDBJ whole genome shotgun (WGS) entry which is preliminary data.</text>
</comment>
<evidence type="ECO:0000313" key="3">
    <source>
        <dbReference type="EMBL" id="MCF1751467.1"/>
    </source>
</evidence>
<feature type="chain" id="PRO_5045365726" evidence="1">
    <location>
        <begin position="21"/>
        <end position="166"/>
    </location>
</feature>
<gene>
    <name evidence="3" type="ORF">L0U89_10335</name>
</gene>
<proteinExistence type="predicted"/>
<evidence type="ECO:0000259" key="2">
    <source>
        <dbReference type="Pfam" id="PF19780"/>
    </source>
</evidence>
<keyword evidence="1" id="KW-0732">Signal</keyword>
<accession>A0ABS9BVJ2</accession>
<keyword evidence="4" id="KW-1185">Reference proteome</keyword>
<dbReference type="Pfam" id="PF19780">
    <property type="entry name" value="DUF6265"/>
    <property type="match status" value="1"/>
</dbReference>
<protein>
    <submittedName>
        <fullName evidence="3">DUF6265 family protein</fullName>
    </submittedName>
</protein>
<evidence type="ECO:0000256" key="1">
    <source>
        <dbReference type="SAM" id="SignalP"/>
    </source>
</evidence>
<reference evidence="3 4" key="1">
    <citation type="submission" date="2022-01" db="EMBL/GenBank/DDBJ databases">
        <title>Mariniradius saccharolyticus sp. nov., isolated from sediment of a river.</title>
        <authorList>
            <person name="Liu H."/>
        </authorList>
    </citation>
    <scope>NUCLEOTIDE SEQUENCE [LARGE SCALE GENOMIC DNA]</scope>
    <source>
        <strain evidence="3 4">RY-2</strain>
    </source>
</reference>
<dbReference type="EMBL" id="JAKEVZ010000007">
    <property type="protein sequence ID" value="MCF1751467.1"/>
    <property type="molecule type" value="Genomic_DNA"/>
</dbReference>
<dbReference type="InterPro" id="IPR046232">
    <property type="entry name" value="DUF6265"/>
</dbReference>